<dbReference type="EMBL" id="CP136051">
    <property type="protein sequence ID" value="WOK07749.1"/>
    <property type="molecule type" value="Genomic_DNA"/>
</dbReference>
<gene>
    <name evidence="2" type="ORF">RT717_03810</name>
</gene>
<keyword evidence="3" id="KW-1185">Reference proteome</keyword>
<accession>A0ABZ0ITK5</accession>
<protein>
    <submittedName>
        <fullName evidence="2">Uncharacterized protein</fullName>
    </submittedName>
</protein>
<name>A0ABZ0ITK5_9BACT</name>
<proteinExistence type="predicted"/>
<keyword evidence="1" id="KW-0732">Signal</keyword>
<organism evidence="2 3">
    <name type="scientific">Imperialibacter roseus</name>
    <dbReference type="NCBI Taxonomy" id="1324217"/>
    <lineage>
        <taxon>Bacteria</taxon>
        <taxon>Pseudomonadati</taxon>
        <taxon>Bacteroidota</taxon>
        <taxon>Cytophagia</taxon>
        <taxon>Cytophagales</taxon>
        <taxon>Flammeovirgaceae</taxon>
        <taxon>Imperialibacter</taxon>
    </lineage>
</organism>
<dbReference type="RefSeq" id="WP_317490407.1">
    <property type="nucleotide sequence ID" value="NZ_CP136051.1"/>
</dbReference>
<sequence length="190" mass="21596">MKAKYLVSFSILYLPILCFAQFEKIDDSIVLDTISVIKTIGDDSTDIVIRSGDNSIYFDKLDIIQSFEIQRDNTLASSVPGDFNSVVANRYSRVIEYLKRNSSLEFSGFWNRDWEPLILDSIADDRLLTKRLFGQLACELIDTGNFSVESGGQRFDSVYKVNDTLPDFSGDQYILKNGQTIWICLPSEND</sequence>
<dbReference type="Proteomes" id="UP001302349">
    <property type="component" value="Chromosome"/>
</dbReference>
<evidence type="ECO:0000313" key="3">
    <source>
        <dbReference type="Proteomes" id="UP001302349"/>
    </source>
</evidence>
<evidence type="ECO:0000256" key="1">
    <source>
        <dbReference type="SAM" id="SignalP"/>
    </source>
</evidence>
<feature type="chain" id="PRO_5047471084" evidence="1">
    <location>
        <begin position="21"/>
        <end position="190"/>
    </location>
</feature>
<feature type="signal peptide" evidence="1">
    <location>
        <begin position="1"/>
        <end position="20"/>
    </location>
</feature>
<evidence type="ECO:0000313" key="2">
    <source>
        <dbReference type="EMBL" id="WOK07749.1"/>
    </source>
</evidence>
<reference evidence="2 3" key="1">
    <citation type="journal article" date="2023" name="Microbiol. Resour. Announc.">
        <title>Complete Genome Sequence of Imperialibacter roseus strain P4T.</title>
        <authorList>
            <person name="Tizabi D.R."/>
            <person name="Bachvaroff T."/>
            <person name="Hill R.T."/>
        </authorList>
    </citation>
    <scope>NUCLEOTIDE SEQUENCE [LARGE SCALE GENOMIC DNA]</scope>
    <source>
        <strain evidence="2 3">P4T</strain>
    </source>
</reference>